<organism evidence="1">
    <name type="scientific">marine metagenome</name>
    <dbReference type="NCBI Taxonomy" id="408172"/>
    <lineage>
        <taxon>unclassified sequences</taxon>
        <taxon>metagenomes</taxon>
        <taxon>ecological metagenomes</taxon>
    </lineage>
</organism>
<dbReference type="Pfam" id="PF25788">
    <property type="entry name" value="Ig_Rha78A_N"/>
    <property type="match status" value="1"/>
</dbReference>
<dbReference type="EMBL" id="UINC01067099">
    <property type="protein sequence ID" value="SVB98445.1"/>
    <property type="molecule type" value="Genomic_DNA"/>
</dbReference>
<name>A0A382IGH3_9ZZZZ</name>
<evidence type="ECO:0000313" key="1">
    <source>
        <dbReference type="EMBL" id="SVB98445.1"/>
    </source>
</evidence>
<evidence type="ECO:0008006" key="2">
    <source>
        <dbReference type="Google" id="ProtNLM"/>
    </source>
</evidence>
<protein>
    <recommendedName>
        <fullName evidence="2">Fibronectin type-III domain-containing protein</fullName>
    </recommendedName>
</protein>
<sequence>AYIVQLELPGNGEVATTSNPAFQWGIIEGAAKYEIQVSNVEDFSEIMWSSSEIIKNSTEYPRSGAEPLNYGQSYYWHVRALGEESSLGDFSAPFSFDLSGENKVELEGPLEETSESLLPYFSWFPISGASSYTLTIASDASISTVIYSTDASEVFSQYSSSAPPLGNGITLYWQVIAKDENGASIGDASNVGSFNTPDGSLEIEFMFGD</sequence>
<proteinExistence type="predicted"/>
<dbReference type="Gene3D" id="2.60.40.10">
    <property type="entry name" value="Immunoglobulins"/>
    <property type="match status" value="2"/>
</dbReference>
<accession>A0A382IGH3</accession>
<dbReference type="AlphaFoldDB" id="A0A382IGH3"/>
<reference evidence="1" key="1">
    <citation type="submission" date="2018-05" db="EMBL/GenBank/DDBJ databases">
        <authorList>
            <person name="Lanie J.A."/>
            <person name="Ng W.-L."/>
            <person name="Kazmierczak K.M."/>
            <person name="Andrzejewski T.M."/>
            <person name="Davidsen T.M."/>
            <person name="Wayne K.J."/>
            <person name="Tettelin H."/>
            <person name="Glass J.I."/>
            <person name="Rusch D."/>
            <person name="Podicherti R."/>
            <person name="Tsui H.-C.T."/>
            <person name="Winkler M.E."/>
        </authorList>
    </citation>
    <scope>NUCLEOTIDE SEQUENCE</scope>
</reference>
<gene>
    <name evidence="1" type="ORF">METZ01_LOCUS251299</name>
</gene>
<feature type="non-terminal residue" evidence="1">
    <location>
        <position position="1"/>
    </location>
</feature>
<dbReference type="InterPro" id="IPR013783">
    <property type="entry name" value="Ig-like_fold"/>
</dbReference>